<evidence type="ECO:0000313" key="3">
    <source>
        <dbReference type="Proteomes" id="UP000748025"/>
    </source>
</evidence>
<name>A0A9P7NEB6_9HYPO</name>
<evidence type="ECO:0000256" key="1">
    <source>
        <dbReference type="ARBA" id="ARBA00006484"/>
    </source>
</evidence>
<accession>A0A9P7NEB6</accession>
<dbReference type="SUPFAM" id="SSF51735">
    <property type="entry name" value="NAD(P)-binding Rossmann-fold domains"/>
    <property type="match status" value="1"/>
</dbReference>
<dbReference type="OrthoDB" id="5296at2759"/>
<dbReference type="Proteomes" id="UP000748025">
    <property type="component" value="Unassembled WGS sequence"/>
</dbReference>
<proteinExistence type="inferred from homology"/>
<dbReference type="GO" id="GO:0016491">
    <property type="term" value="F:oxidoreductase activity"/>
    <property type="evidence" value="ECO:0007669"/>
    <property type="project" value="TreeGrafter"/>
</dbReference>
<protein>
    <submittedName>
        <fullName evidence="2">Uncharacterized protein</fullName>
    </submittedName>
</protein>
<dbReference type="PANTHER" id="PTHR43544:SF12">
    <property type="entry name" value="NAD(P)-BINDING ROSSMANN-FOLD SUPERFAMILY PROTEIN"/>
    <property type="match status" value="1"/>
</dbReference>
<dbReference type="InterPro" id="IPR051468">
    <property type="entry name" value="Fungal_SecMetab_SDRs"/>
</dbReference>
<evidence type="ECO:0000313" key="2">
    <source>
        <dbReference type="EMBL" id="KAG6015128.1"/>
    </source>
</evidence>
<dbReference type="Gene3D" id="3.40.50.720">
    <property type="entry name" value="NAD(P)-binding Rossmann-like Domain"/>
    <property type="match status" value="1"/>
</dbReference>
<keyword evidence="3" id="KW-1185">Reference proteome</keyword>
<dbReference type="GO" id="GO:0005737">
    <property type="term" value="C:cytoplasm"/>
    <property type="evidence" value="ECO:0007669"/>
    <property type="project" value="TreeGrafter"/>
</dbReference>
<dbReference type="AlphaFoldDB" id="A0A9P7NEB6"/>
<dbReference type="EMBL" id="SRPW01000379">
    <property type="protein sequence ID" value="KAG6015128.1"/>
    <property type="molecule type" value="Genomic_DNA"/>
</dbReference>
<dbReference type="InterPro" id="IPR036291">
    <property type="entry name" value="NAD(P)-bd_dom_sf"/>
</dbReference>
<comment type="similarity">
    <text evidence="1">Belongs to the short-chain dehydrogenases/reductases (SDR) family.</text>
</comment>
<dbReference type="PANTHER" id="PTHR43544">
    <property type="entry name" value="SHORT-CHAIN DEHYDROGENASE/REDUCTASE"/>
    <property type="match status" value="1"/>
</dbReference>
<reference evidence="2" key="1">
    <citation type="journal article" date="2020" name="bioRxiv">
        <title>Whole genome comparisons of ergot fungi reveals the divergence and evolution of species within the genus Claviceps are the result of varying mechanisms driving genome evolution and host range expansion.</title>
        <authorList>
            <person name="Wyka S.A."/>
            <person name="Mondo S.J."/>
            <person name="Liu M."/>
            <person name="Dettman J."/>
            <person name="Nalam V."/>
            <person name="Broders K.D."/>
        </authorList>
    </citation>
    <scope>NUCLEOTIDE SEQUENCE</scope>
    <source>
        <strain evidence="2">CCC 602</strain>
    </source>
</reference>
<organism evidence="2 3">
    <name type="scientific">Claviceps pusilla</name>
    <dbReference type="NCBI Taxonomy" id="123648"/>
    <lineage>
        <taxon>Eukaryota</taxon>
        <taxon>Fungi</taxon>
        <taxon>Dikarya</taxon>
        <taxon>Ascomycota</taxon>
        <taxon>Pezizomycotina</taxon>
        <taxon>Sordariomycetes</taxon>
        <taxon>Hypocreomycetidae</taxon>
        <taxon>Hypocreales</taxon>
        <taxon>Clavicipitaceae</taxon>
        <taxon>Claviceps</taxon>
    </lineage>
</organism>
<comment type="caution">
    <text evidence="2">The sequence shown here is derived from an EMBL/GenBank/DDBJ whole genome shotgun (WGS) entry which is preliminary data.</text>
</comment>
<gene>
    <name evidence="2" type="ORF">E4U43_005678</name>
</gene>
<sequence>MPSVPWIFICPSSRGIGFHLTRHLLQQTTLPILATTRSRDLGSAKRAILKGVPMSFTSPDANDYSSPEIRAPEDLSHHGDRLHTEYLDVLEERSIESVAERANELFPPRTHHLHFSYAGTGVLTPEKSLSKLESHESHVMFRVNCLGPLLLGKYFYDFLPRKTTDIDAATLRRPEGGEGNVLPDHATWLFMSARLGSVTDNRSGGWFSYRASKAAVNSLAKSVDLALRTRSGGKALSMAYHPGTVRTEFTREFWDSMVGKTGGEGCLEVEDAVVKMLGVVRGLNVSMDRGKCWDWKGKEIPP</sequence>